<dbReference type="Proteomes" id="UP000606194">
    <property type="component" value="Unassembled WGS sequence"/>
</dbReference>
<reference evidence="7" key="1">
    <citation type="journal article" date="2014" name="Int. J. Syst. Evol. Microbiol.">
        <title>Complete genome sequence of Corynebacterium casei LMG S-19264T (=DSM 44701T), isolated from a smear-ripened cheese.</title>
        <authorList>
            <consortium name="US DOE Joint Genome Institute (JGI-PGF)"/>
            <person name="Walter F."/>
            <person name="Albersmeier A."/>
            <person name="Kalinowski J."/>
            <person name="Ruckert C."/>
        </authorList>
    </citation>
    <scope>NUCLEOTIDE SEQUENCE</scope>
    <source>
        <strain evidence="7">JCM 4386</strain>
    </source>
</reference>
<protein>
    <recommendedName>
        <fullName evidence="9">Prokaryotic cytochrome C oxidase subunit IV family protein</fullName>
    </recommendedName>
</protein>
<sequence>MSRPRLTRLTVVWLVLVAATLLSWYFGAGHGIGSSPTATALVLVIAFAKVRLIGLDFMELRAAPIWLRATFEGYCALVCGTLLALYFMA</sequence>
<accession>A0A918G9F8</accession>
<dbReference type="Pfam" id="PF03626">
    <property type="entry name" value="COX4_pro"/>
    <property type="match status" value="1"/>
</dbReference>
<evidence type="ECO:0000256" key="3">
    <source>
        <dbReference type="ARBA" id="ARBA00022692"/>
    </source>
</evidence>
<feature type="transmembrane region" description="Helical" evidence="6">
    <location>
        <begin position="65"/>
        <end position="88"/>
    </location>
</feature>
<comment type="caution">
    <text evidence="7">The sequence shown here is derived from an EMBL/GenBank/DDBJ whole genome shotgun (WGS) entry which is preliminary data.</text>
</comment>
<keyword evidence="4 6" id="KW-1133">Transmembrane helix</keyword>
<evidence type="ECO:0000256" key="1">
    <source>
        <dbReference type="ARBA" id="ARBA00004651"/>
    </source>
</evidence>
<evidence type="ECO:0000256" key="4">
    <source>
        <dbReference type="ARBA" id="ARBA00022989"/>
    </source>
</evidence>
<keyword evidence="5 6" id="KW-0472">Membrane</keyword>
<evidence type="ECO:0008006" key="9">
    <source>
        <dbReference type="Google" id="ProtNLM"/>
    </source>
</evidence>
<evidence type="ECO:0000256" key="5">
    <source>
        <dbReference type="ARBA" id="ARBA00023136"/>
    </source>
</evidence>
<comment type="subcellular location">
    <subcellularLocation>
        <location evidence="1">Cell membrane</location>
        <topology evidence="1">Multi-pass membrane protein</topology>
    </subcellularLocation>
</comment>
<dbReference type="GO" id="GO:0005886">
    <property type="term" value="C:plasma membrane"/>
    <property type="evidence" value="ECO:0007669"/>
    <property type="project" value="UniProtKB-SubCell"/>
</dbReference>
<dbReference type="InterPro" id="IPR005171">
    <property type="entry name" value="Cyt_c_oxidase_su4_prok"/>
</dbReference>
<organism evidence="7 8">
    <name type="scientific">Streptomyces humidus</name>
    <dbReference type="NCBI Taxonomy" id="52259"/>
    <lineage>
        <taxon>Bacteria</taxon>
        <taxon>Bacillati</taxon>
        <taxon>Actinomycetota</taxon>
        <taxon>Actinomycetes</taxon>
        <taxon>Kitasatosporales</taxon>
        <taxon>Streptomycetaceae</taxon>
        <taxon>Streptomyces</taxon>
    </lineage>
</organism>
<reference evidence="7" key="2">
    <citation type="submission" date="2020-09" db="EMBL/GenBank/DDBJ databases">
        <authorList>
            <person name="Sun Q."/>
            <person name="Ohkuma M."/>
        </authorList>
    </citation>
    <scope>NUCLEOTIDE SEQUENCE</scope>
    <source>
        <strain evidence="7">JCM 4386</strain>
    </source>
</reference>
<evidence type="ECO:0000313" key="8">
    <source>
        <dbReference type="Proteomes" id="UP000606194"/>
    </source>
</evidence>
<feature type="transmembrane region" description="Helical" evidence="6">
    <location>
        <begin position="7"/>
        <end position="26"/>
    </location>
</feature>
<name>A0A918G9F8_9ACTN</name>
<feature type="transmembrane region" description="Helical" evidence="6">
    <location>
        <begin position="32"/>
        <end position="53"/>
    </location>
</feature>
<dbReference type="AlphaFoldDB" id="A0A918G9F8"/>
<evidence type="ECO:0000313" key="7">
    <source>
        <dbReference type="EMBL" id="GGS24481.1"/>
    </source>
</evidence>
<keyword evidence="2" id="KW-1003">Cell membrane</keyword>
<evidence type="ECO:0000256" key="2">
    <source>
        <dbReference type="ARBA" id="ARBA00022475"/>
    </source>
</evidence>
<proteinExistence type="predicted"/>
<evidence type="ECO:0000256" key="6">
    <source>
        <dbReference type="SAM" id="Phobius"/>
    </source>
</evidence>
<keyword evidence="3 6" id="KW-0812">Transmembrane</keyword>
<keyword evidence="8" id="KW-1185">Reference proteome</keyword>
<dbReference type="RefSeq" id="WP_053744028.1">
    <property type="nucleotide sequence ID" value="NZ_BMTL01000045.1"/>
</dbReference>
<dbReference type="EMBL" id="BMTL01000045">
    <property type="protein sequence ID" value="GGS24481.1"/>
    <property type="molecule type" value="Genomic_DNA"/>
</dbReference>
<gene>
    <name evidence="7" type="ORF">GCM10010269_73940</name>
</gene>